<feature type="compositionally biased region" description="Basic and acidic residues" evidence="1">
    <location>
        <begin position="32"/>
        <end position="65"/>
    </location>
</feature>
<protein>
    <submittedName>
        <fullName evidence="2">Uncharacterized protein</fullName>
    </submittedName>
</protein>
<comment type="caution">
    <text evidence="2">The sequence shown here is derived from an EMBL/GenBank/DDBJ whole genome shotgun (WGS) entry which is preliminary data.</text>
</comment>
<organism evidence="2 3">
    <name type="scientific">Pleurodeles waltl</name>
    <name type="common">Iberian ribbed newt</name>
    <dbReference type="NCBI Taxonomy" id="8319"/>
    <lineage>
        <taxon>Eukaryota</taxon>
        <taxon>Metazoa</taxon>
        <taxon>Chordata</taxon>
        <taxon>Craniata</taxon>
        <taxon>Vertebrata</taxon>
        <taxon>Euteleostomi</taxon>
        <taxon>Amphibia</taxon>
        <taxon>Batrachia</taxon>
        <taxon>Caudata</taxon>
        <taxon>Salamandroidea</taxon>
        <taxon>Salamandridae</taxon>
        <taxon>Pleurodelinae</taxon>
        <taxon>Pleurodeles</taxon>
    </lineage>
</organism>
<proteinExistence type="predicted"/>
<keyword evidence="3" id="KW-1185">Reference proteome</keyword>
<evidence type="ECO:0000313" key="2">
    <source>
        <dbReference type="EMBL" id="KAJ1132840.1"/>
    </source>
</evidence>
<sequence>MEAKKKQTRRITQRWKEKEMINKGWTMVGTSEGRDKEGEKRENQRTKTGCERKVGNLEKKRETKINNRKSPKTRGSGCLEKGND</sequence>
<dbReference type="AlphaFoldDB" id="A0AAV7PXU0"/>
<feature type="region of interest" description="Disordered" evidence="1">
    <location>
        <begin position="1"/>
        <end position="84"/>
    </location>
</feature>
<evidence type="ECO:0000256" key="1">
    <source>
        <dbReference type="SAM" id="MobiDB-lite"/>
    </source>
</evidence>
<gene>
    <name evidence="2" type="ORF">NDU88_011141</name>
</gene>
<reference evidence="2" key="1">
    <citation type="journal article" date="2022" name="bioRxiv">
        <title>Sequencing and chromosome-scale assembly of the giantPleurodeles waltlgenome.</title>
        <authorList>
            <person name="Brown T."/>
            <person name="Elewa A."/>
            <person name="Iarovenko S."/>
            <person name="Subramanian E."/>
            <person name="Araus A.J."/>
            <person name="Petzold A."/>
            <person name="Susuki M."/>
            <person name="Suzuki K.-i.T."/>
            <person name="Hayashi T."/>
            <person name="Toyoda A."/>
            <person name="Oliveira C."/>
            <person name="Osipova E."/>
            <person name="Leigh N.D."/>
            <person name="Simon A."/>
            <person name="Yun M.H."/>
        </authorList>
    </citation>
    <scope>NUCLEOTIDE SEQUENCE</scope>
    <source>
        <strain evidence="2">20211129_DDA</strain>
        <tissue evidence="2">Liver</tissue>
    </source>
</reference>
<name>A0AAV7PXU0_PLEWA</name>
<evidence type="ECO:0000313" key="3">
    <source>
        <dbReference type="Proteomes" id="UP001066276"/>
    </source>
</evidence>
<dbReference type="EMBL" id="JANPWB010000011">
    <property type="protein sequence ID" value="KAJ1132840.1"/>
    <property type="molecule type" value="Genomic_DNA"/>
</dbReference>
<accession>A0AAV7PXU0</accession>
<dbReference type="Proteomes" id="UP001066276">
    <property type="component" value="Chromosome 7"/>
</dbReference>
<feature type="compositionally biased region" description="Basic residues" evidence="1">
    <location>
        <begin position="1"/>
        <end position="13"/>
    </location>
</feature>